<dbReference type="EnsemblMetazoa" id="XM_050645646.1">
    <property type="protein sequence ID" value="XP_050501603.1"/>
    <property type="gene ID" value="LOC126881394"/>
</dbReference>
<dbReference type="PANTHER" id="PTHR11923">
    <property type="entry name" value="SCAVENGER RECEPTOR CLASS B TYPE-1 SR-B1"/>
    <property type="match status" value="1"/>
</dbReference>
<evidence type="ECO:0000256" key="10">
    <source>
        <dbReference type="ARBA" id="ARBA00023180"/>
    </source>
</evidence>
<dbReference type="GO" id="GO:0005044">
    <property type="term" value="F:scavenger receptor activity"/>
    <property type="evidence" value="ECO:0007669"/>
    <property type="project" value="TreeGrafter"/>
</dbReference>
<dbReference type="InterPro" id="IPR002159">
    <property type="entry name" value="CD36_fam"/>
</dbReference>
<evidence type="ECO:0000256" key="11">
    <source>
        <dbReference type="ARBA" id="ARBA00040821"/>
    </source>
</evidence>
<evidence type="ECO:0000256" key="1">
    <source>
        <dbReference type="ARBA" id="ARBA00004189"/>
    </source>
</evidence>
<keyword evidence="6 13" id="KW-1133">Transmembrane helix</keyword>
<evidence type="ECO:0000313" key="14">
    <source>
        <dbReference type="EnsemblMetazoa" id="XP_050501603.1"/>
    </source>
</evidence>
<organism evidence="16">
    <name type="scientific">Diabrotica virgifera virgifera</name>
    <name type="common">western corn rootworm</name>
    <dbReference type="NCBI Taxonomy" id="50390"/>
    <lineage>
        <taxon>Eukaryota</taxon>
        <taxon>Metazoa</taxon>
        <taxon>Ecdysozoa</taxon>
        <taxon>Arthropoda</taxon>
        <taxon>Hexapoda</taxon>
        <taxon>Insecta</taxon>
        <taxon>Pterygota</taxon>
        <taxon>Neoptera</taxon>
        <taxon>Endopterygota</taxon>
        <taxon>Coleoptera</taxon>
        <taxon>Polyphaga</taxon>
        <taxon>Cucujiformia</taxon>
        <taxon>Chrysomeloidea</taxon>
        <taxon>Chrysomelidae</taxon>
        <taxon>Galerucinae</taxon>
        <taxon>Diabroticina</taxon>
        <taxon>Diabroticites</taxon>
        <taxon>Diabrotica</taxon>
    </lineage>
</organism>
<dbReference type="PANTHER" id="PTHR11923:SF110">
    <property type="entry name" value="SCAVENGER RECEPTOR CLASS B MEMBER 1"/>
    <property type="match status" value="1"/>
</dbReference>
<keyword evidence="10" id="KW-0325">Glycoprotein</keyword>
<dbReference type="Proteomes" id="UP001652700">
    <property type="component" value="Unplaced"/>
</dbReference>
<evidence type="ECO:0000313" key="16">
    <source>
        <dbReference type="RefSeq" id="XP_028149381.1"/>
    </source>
</evidence>
<evidence type="ECO:0000256" key="7">
    <source>
        <dbReference type="ARBA" id="ARBA00023136"/>
    </source>
</evidence>
<keyword evidence="8" id="KW-1015">Disulfide bond</keyword>
<evidence type="ECO:0000256" key="5">
    <source>
        <dbReference type="ARBA" id="ARBA00022692"/>
    </source>
</evidence>
<evidence type="ECO:0000256" key="6">
    <source>
        <dbReference type="ARBA" id="ARBA00022989"/>
    </source>
</evidence>
<dbReference type="PRINTS" id="PR01609">
    <property type="entry name" value="CD36FAMILY"/>
</dbReference>
<dbReference type="OrthoDB" id="18585at2759"/>
<evidence type="ECO:0000256" key="3">
    <source>
        <dbReference type="ARBA" id="ARBA00010532"/>
    </source>
</evidence>
<reference evidence="16" key="1">
    <citation type="submission" date="2025-04" db="UniProtKB">
        <authorList>
            <consortium name="RefSeq"/>
        </authorList>
    </citation>
    <scope>IDENTIFICATION</scope>
</reference>
<evidence type="ECO:0000313" key="15">
    <source>
        <dbReference type="Proteomes" id="UP001652700"/>
    </source>
</evidence>
<proteinExistence type="inferred from homology"/>
<keyword evidence="15" id="KW-1185">Reference proteome</keyword>
<keyword evidence="9" id="KW-0675">Receptor</keyword>
<dbReference type="FunCoup" id="A0A6P7GHQ7">
    <property type="interactions" value="118"/>
</dbReference>
<dbReference type="GO" id="GO:0005737">
    <property type="term" value="C:cytoplasm"/>
    <property type="evidence" value="ECO:0007669"/>
    <property type="project" value="TreeGrafter"/>
</dbReference>
<keyword evidence="7 13" id="KW-0472">Membrane</keyword>
<dbReference type="InParanoid" id="A0A6P7GHQ7"/>
<accession>A0A6P7GHQ7</accession>
<dbReference type="RefSeq" id="XP_028149381.1">
    <property type="nucleotide sequence ID" value="XM_028293580.1"/>
</dbReference>
<feature type="transmembrane region" description="Helical" evidence="13">
    <location>
        <begin position="71"/>
        <end position="93"/>
    </location>
</feature>
<evidence type="ECO:0000256" key="8">
    <source>
        <dbReference type="ARBA" id="ARBA00023157"/>
    </source>
</evidence>
<comment type="similarity">
    <text evidence="3">Belongs to the CD36 family.</text>
</comment>
<evidence type="ECO:0000256" key="4">
    <source>
        <dbReference type="ARBA" id="ARBA00022475"/>
    </source>
</evidence>
<gene>
    <name evidence="16" type="primary">LOC114342786</name>
</gene>
<name>A0A6P7GHQ7_DIAVI</name>
<protein>
    <recommendedName>
        <fullName evidence="11">Scavenger receptor class B member 1</fullName>
    </recommendedName>
    <alternativeName>
        <fullName evidence="12">SR-BI</fullName>
    </alternativeName>
</protein>
<feature type="transmembrane region" description="Helical" evidence="13">
    <location>
        <begin position="515"/>
        <end position="535"/>
    </location>
</feature>
<evidence type="ECO:0000256" key="2">
    <source>
        <dbReference type="ARBA" id="ARBA00004651"/>
    </source>
</evidence>
<evidence type="ECO:0000256" key="12">
    <source>
        <dbReference type="ARBA" id="ARBA00042244"/>
    </source>
</evidence>
<evidence type="ECO:0000256" key="9">
    <source>
        <dbReference type="ARBA" id="ARBA00023170"/>
    </source>
</evidence>
<evidence type="ECO:0000256" key="13">
    <source>
        <dbReference type="SAM" id="Phobius"/>
    </source>
</evidence>
<comment type="subcellular location">
    <subcellularLocation>
        <location evidence="2">Cell membrane</location>
        <topology evidence="2">Multi-pass membrane protein</topology>
    </subcellularLocation>
    <subcellularLocation>
        <location evidence="1">Membrane</location>
        <location evidence="1">Caveola</location>
        <topology evidence="1">Multi-pass membrane protein</topology>
    </subcellularLocation>
</comment>
<keyword evidence="4" id="KW-1003">Cell membrane</keyword>
<keyword evidence="5 13" id="KW-0812">Transmembrane</keyword>
<dbReference type="GO" id="GO:0005901">
    <property type="term" value="C:caveola"/>
    <property type="evidence" value="ECO:0007669"/>
    <property type="project" value="UniProtKB-SubCell"/>
</dbReference>
<dbReference type="Pfam" id="PF01130">
    <property type="entry name" value="CD36"/>
    <property type="match status" value="1"/>
</dbReference>
<reference evidence="14" key="2">
    <citation type="submission" date="2025-05" db="UniProtKB">
        <authorList>
            <consortium name="EnsemblMetazoa"/>
        </authorList>
    </citation>
    <scope>IDENTIFICATION</scope>
</reference>
<dbReference type="AlphaFoldDB" id="A0A6P7GHQ7"/>
<sequence length="559" mass="63978">MKMFHENETLREDDEDEQPKEICRNCFMERNCNQIFVKGPALTKEILEKVNAEIVPKRTYIFGYEMKTKRVLLTAGLSLLFSMSFLGTIMMWFTESFDNFLVSQMALSNNTDTFNMWKKPSVHVIYNVYIFNYTNVEDFREGYAEKLHLEEVGPYAYEEHLERVDLEFPTDNSISYKEKRNYVFKPELTKGRQNDQLIVPNMAVLSGAAFTKPNNYFQRLAFSGLLSTMNEEPFLTKAADSFITGYKDRLYDIAKTFMPDNIPQQMGVLAPKLGQTPYRITINNGKDDIDHLGIVEKFNGETELNYFAGGQCNSIESTDGAIHPPRKVQKKEPLHYLFPEGCRRFPLIFNTETTVIDGKVPVYQYIHPEDLFDSADEKPENGCFCSMDSAQCPLKGVYNATACNYGSPVFVSHPHFHRGDPSLTKYFTGLHPERDFKSYFNLHPTLGFAISARNMMQVNVQVQKAGGISQVDMFEDGMLLPIAYLEAVLDDKRIPQDVLDVIYLVSFTVPSIKLALQYGSLLTAIITMISLILVLRRKSSPKILPTRLLRSNQNYYEAS</sequence>